<evidence type="ECO:0000259" key="3">
    <source>
        <dbReference type="Pfam" id="PF07452"/>
    </source>
</evidence>
<dbReference type="Pfam" id="PF07452">
    <property type="entry name" value="CHRD"/>
    <property type="match status" value="1"/>
</dbReference>
<dbReference type="RefSeq" id="WP_182203056.1">
    <property type="nucleotide sequence ID" value="NZ_JACGLT010000003.1"/>
</dbReference>
<gene>
    <name evidence="4" type="ORF">H3Z82_04635</name>
</gene>
<evidence type="ECO:0000256" key="2">
    <source>
        <dbReference type="SAM" id="SignalP"/>
    </source>
</evidence>
<comment type="similarity">
    <text evidence="1">Belongs to the Cu-Zn superoxide dismutase family.</text>
</comment>
<protein>
    <recommendedName>
        <fullName evidence="3">CHRD domain-containing protein</fullName>
    </recommendedName>
</protein>
<evidence type="ECO:0000256" key="1">
    <source>
        <dbReference type="ARBA" id="ARBA00010457"/>
    </source>
</evidence>
<organism evidence="4 5">
    <name type="scientific">Gelidibacter maritimus</name>
    <dbReference type="NCBI Taxonomy" id="2761487"/>
    <lineage>
        <taxon>Bacteria</taxon>
        <taxon>Pseudomonadati</taxon>
        <taxon>Bacteroidota</taxon>
        <taxon>Flavobacteriia</taxon>
        <taxon>Flavobacteriales</taxon>
        <taxon>Flavobacteriaceae</taxon>
        <taxon>Gelidibacter</taxon>
    </lineage>
</organism>
<feature type="chain" id="PRO_5031171085" description="CHRD domain-containing protein" evidence="2">
    <location>
        <begin position="21"/>
        <end position="519"/>
    </location>
</feature>
<keyword evidence="2" id="KW-0732">Signal</keyword>
<dbReference type="PROSITE" id="PS51257">
    <property type="entry name" value="PROKAR_LIPOPROTEIN"/>
    <property type="match status" value="1"/>
</dbReference>
<evidence type="ECO:0000313" key="5">
    <source>
        <dbReference type="Proteomes" id="UP000541857"/>
    </source>
</evidence>
<feature type="signal peptide" evidence="2">
    <location>
        <begin position="1"/>
        <end position="20"/>
    </location>
</feature>
<dbReference type="InterPro" id="IPR010895">
    <property type="entry name" value="CHRD"/>
</dbReference>
<accession>A0A7W2R2P8</accession>
<dbReference type="GO" id="GO:0006801">
    <property type="term" value="P:superoxide metabolic process"/>
    <property type="evidence" value="ECO:0007669"/>
    <property type="project" value="InterPro"/>
</dbReference>
<dbReference type="GO" id="GO:0046872">
    <property type="term" value="F:metal ion binding"/>
    <property type="evidence" value="ECO:0007669"/>
    <property type="project" value="InterPro"/>
</dbReference>
<comment type="caution">
    <text evidence="4">The sequence shown here is derived from an EMBL/GenBank/DDBJ whole genome shotgun (WGS) entry which is preliminary data.</text>
</comment>
<name>A0A7W2R2P8_9FLAO</name>
<reference evidence="4 5" key="1">
    <citation type="submission" date="2020-07" db="EMBL/GenBank/DDBJ databases">
        <title>Bacterium isolated from marine sediment.</title>
        <authorList>
            <person name="Shang D."/>
        </authorList>
    </citation>
    <scope>NUCLEOTIDE SEQUENCE [LARGE SCALE GENOMIC DNA]</scope>
    <source>
        <strain evidence="4 5">F6074</strain>
    </source>
</reference>
<evidence type="ECO:0000313" key="4">
    <source>
        <dbReference type="EMBL" id="MBA6152007.1"/>
    </source>
</evidence>
<proteinExistence type="inferred from homology"/>
<dbReference type="InterPro" id="IPR036423">
    <property type="entry name" value="SOD-like_Cu/Zn_dom_sf"/>
</dbReference>
<keyword evidence="5" id="KW-1185">Reference proteome</keyword>
<sequence>MKTKILTSLLVTFLMFTSCSNDDDAAMIQETGERKTYSLMAVSDPSISGMVTFVKNTDNSTTVKVDLDGTSSGMHPAHIHINTAAEGGAIAISLEPINGATGMSSTTFSTKDDGTPISYEQLLDFNGYVNVHKSADDLGTLIAQGDIGQNELTTMSKTYALGSKSDPSIMGDAKFTKRVNGTTLIEIMLEGTSAGDEHPGHIHMNTAAEGGDIAVTFTPLDGATGMSKTQVAMLADGTAISYDELLDYNGYINIHKSADDLGTLIAQGDIGQNELTTMSKTYALGSKSDPSIMGDAKFTKRVNGTTLIEIMLEGTTAGDEHPGHIHMNTAAEGGDIAVTFTPLDGATGMSTTQVAMLADGTAITYDELLEFDGYINIHKSADDLGTLIAQGDIGQNELTGEAKAYTLVTVGSSGVDGEATFYERTNGEALLVIAVMGTMNGNSHPSHIHIGDINNPGAIAVSLNPVDGDSGMSMTNIAKLDDDSVFGYEDVLTYNGYINVHKSAAELDVLLTQGNIGVN</sequence>
<dbReference type="SUPFAM" id="SSF49329">
    <property type="entry name" value="Cu,Zn superoxide dismutase-like"/>
    <property type="match status" value="4"/>
</dbReference>
<dbReference type="EMBL" id="JACGLT010000003">
    <property type="protein sequence ID" value="MBA6152007.1"/>
    <property type="molecule type" value="Genomic_DNA"/>
</dbReference>
<dbReference type="Proteomes" id="UP000541857">
    <property type="component" value="Unassembled WGS sequence"/>
</dbReference>
<dbReference type="Gene3D" id="2.60.40.200">
    <property type="entry name" value="Superoxide dismutase, copper/zinc binding domain"/>
    <property type="match status" value="1"/>
</dbReference>
<dbReference type="AlphaFoldDB" id="A0A7W2R2P8"/>
<feature type="domain" description="CHRD" evidence="3">
    <location>
        <begin position="48"/>
        <end position="135"/>
    </location>
</feature>